<accession>D1BE78</accession>
<dbReference type="Proteomes" id="UP000000322">
    <property type="component" value="Chromosome"/>
</dbReference>
<dbReference type="HOGENOM" id="CLU_136602_0_0_11"/>
<dbReference type="KEGG" id="ske:Sked_12140"/>
<proteinExistence type="predicted"/>
<dbReference type="RefSeq" id="WP_012866225.1">
    <property type="nucleotide sequence ID" value="NC_013521.1"/>
</dbReference>
<reference evidence="1 2" key="1">
    <citation type="journal article" date="2009" name="Stand. Genomic Sci.">
        <title>Complete genome sequence of Sanguibacter keddieii type strain (ST-74).</title>
        <authorList>
            <person name="Ivanova N."/>
            <person name="Sikorski J."/>
            <person name="Sims D."/>
            <person name="Brettin T."/>
            <person name="Detter J.C."/>
            <person name="Han C."/>
            <person name="Lapidus A."/>
            <person name="Copeland A."/>
            <person name="Glavina Del Rio T."/>
            <person name="Nolan M."/>
            <person name="Chen F."/>
            <person name="Lucas S."/>
            <person name="Tice H."/>
            <person name="Cheng J.F."/>
            <person name="Bruce D."/>
            <person name="Goodwin L."/>
            <person name="Pitluck S."/>
            <person name="Pati A."/>
            <person name="Mavromatis K."/>
            <person name="Chen A."/>
            <person name="Palaniappan K."/>
            <person name="D'haeseleer P."/>
            <person name="Chain P."/>
            <person name="Bristow J."/>
            <person name="Eisen J.A."/>
            <person name="Markowitz V."/>
            <person name="Hugenholtz P."/>
            <person name="Goker M."/>
            <person name="Pukall R."/>
            <person name="Klenk H.P."/>
            <person name="Kyrpides N.C."/>
        </authorList>
    </citation>
    <scope>NUCLEOTIDE SEQUENCE [LARGE SCALE GENOMIC DNA]</scope>
    <source>
        <strain evidence="2">ATCC 51767 / DSM 10542 / NCFB 3025 / ST-74</strain>
    </source>
</reference>
<dbReference type="AlphaFoldDB" id="D1BE78"/>
<dbReference type="eggNOG" id="ENOG5031GYV">
    <property type="taxonomic scope" value="Bacteria"/>
</dbReference>
<name>D1BE78_SANKS</name>
<keyword evidence="2" id="KW-1185">Reference proteome</keyword>
<dbReference type="EMBL" id="CP001819">
    <property type="protein sequence ID" value="ACZ21156.1"/>
    <property type="molecule type" value="Genomic_DNA"/>
</dbReference>
<evidence type="ECO:0000313" key="1">
    <source>
        <dbReference type="EMBL" id="ACZ21156.1"/>
    </source>
</evidence>
<evidence type="ECO:0000313" key="2">
    <source>
        <dbReference type="Proteomes" id="UP000000322"/>
    </source>
</evidence>
<protein>
    <submittedName>
        <fullName evidence="1">Uncharacterized protein</fullName>
    </submittedName>
</protein>
<gene>
    <name evidence="1" type="ordered locus">Sked_12140</name>
</gene>
<sequence length="150" mass="16622">MRQSNGFSRGPLVDSIRPYQDQLRFSLGRMNGTTSWAYSLWRAPEGSDLSDDIPLSESYLQCAGSAEALTIELRQLDEDGVPHQWVVGKPAEVPSGPPTEVIQWDDGKHRTTVHPHEVFTAAEAGDVFVAYFLTDAVPAQCTLRALDLRH</sequence>
<organism evidence="1 2">
    <name type="scientific">Sanguibacter keddieii (strain ATCC 51767 / DSM 10542 / NCFB 3025 / ST-74)</name>
    <dbReference type="NCBI Taxonomy" id="446469"/>
    <lineage>
        <taxon>Bacteria</taxon>
        <taxon>Bacillati</taxon>
        <taxon>Actinomycetota</taxon>
        <taxon>Actinomycetes</taxon>
        <taxon>Micrococcales</taxon>
        <taxon>Sanguibacteraceae</taxon>
        <taxon>Sanguibacter</taxon>
    </lineage>
</organism>